<protein>
    <submittedName>
        <fullName evidence="2">Stress-related protein-like isoform X1</fullName>
    </submittedName>
</protein>
<reference evidence="2" key="2">
    <citation type="submission" date="2023-04" db="EMBL/GenBank/DDBJ databases">
        <authorList>
            <person name="Bruccoleri R.E."/>
            <person name="Oakeley E.J."/>
            <person name="Faust A.-M."/>
            <person name="Dessus-Babus S."/>
            <person name="Altorfer M."/>
            <person name="Burckhardt D."/>
            <person name="Oertli M."/>
            <person name="Naumann U."/>
            <person name="Petersen F."/>
            <person name="Wong J."/>
        </authorList>
    </citation>
    <scope>NUCLEOTIDE SEQUENCE</scope>
    <source>
        <strain evidence="2">GSM-AAB239-AS_SAM_17_03QT</strain>
        <tissue evidence="2">Leaf</tissue>
    </source>
</reference>
<keyword evidence="3" id="KW-1185">Reference proteome</keyword>
<gene>
    <name evidence="2" type="ORF">M6B38_253815</name>
</gene>
<name>A0AAX6IHF2_IRIPA</name>
<dbReference type="Proteomes" id="UP001140949">
    <property type="component" value="Unassembled WGS sequence"/>
</dbReference>
<comment type="caution">
    <text evidence="2">The sequence shown here is derived from an EMBL/GenBank/DDBJ whole genome shotgun (WGS) entry which is preliminary data.</text>
</comment>
<dbReference type="AlphaFoldDB" id="A0AAX6IHF2"/>
<evidence type="ECO:0000313" key="2">
    <source>
        <dbReference type="EMBL" id="KAJ6852642.1"/>
    </source>
</evidence>
<dbReference type="PANTHER" id="PTHR33732:SF3">
    <property type="entry name" value="OS07G0671800 PROTEIN"/>
    <property type="match status" value="1"/>
</dbReference>
<proteinExistence type="inferred from homology"/>
<accession>A0AAX6IHF2</accession>
<reference evidence="2" key="1">
    <citation type="journal article" date="2023" name="GigaByte">
        <title>Genome assembly of the bearded iris, Iris pallida Lam.</title>
        <authorList>
            <person name="Bruccoleri R.E."/>
            <person name="Oakeley E.J."/>
            <person name="Faust A.M.E."/>
            <person name="Altorfer M."/>
            <person name="Dessus-Babus S."/>
            <person name="Burckhardt D."/>
            <person name="Oertli M."/>
            <person name="Naumann U."/>
            <person name="Petersen F."/>
            <person name="Wong J."/>
        </authorList>
    </citation>
    <scope>NUCLEOTIDE SEQUENCE</scope>
    <source>
        <strain evidence="2">GSM-AAB239-AS_SAM_17_03QT</strain>
    </source>
</reference>
<dbReference type="EMBL" id="JANAVB010001796">
    <property type="protein sequence ID" value="KAJ6852642.1"/>
    <property type="molecule type" value="Genomic_DNA"/>
</dbReference>
<dbReference type="PANTHER" id="PTHR33732">
    <property type="entry name" value="REF/SRPP-LIKE PROTEIN OS05G0151300/LOC_OS05G05940"/>
    <property type="match status" value="1"/>
</dbReference>
<evidence type="ECO:0000256" key="1">
    <source>
        <dbReference type="ARBA" id="ARBA00009737"/>
    </source>
</evidence>
<sequence>MSESDVHPNLIPQEEEKGKGKGQQRLKYLDFVQVAAVQALVCLSRLYDFSKENSGPLKPGVESVEGTVKAVIGPVYHKFRGVPFEVLKFVDCKVGESIGEMEHHVPSLVKEVSSQAYSAAQKAPEVARSISGEVQNAGVIGTASRLVQTAYTKAEPKAKELYWKYEPVAEQYAVSAWRSLNRLPVFPQVAQVLVPTAAYWSDKYNKAVTYLADKGYAVCAYLPLVPTERIAKVFGENGKAAEPTSE</sequence>
<evidence type="ECO:0000313" key="3">
    <source>
        <dbReference type="Proteomes" id="UP001140949"/>
    </source>
</evidence>
<dbReference type="InterPro" id="IPR008802">
    <property type="entry name" value="REF"/>
</dbReference>
<organism evidence="2 3">
    <name type="scientific">Iris pallida</name>
    <name type="common">Sweet iris</name>
    <dbReference type="NCBI Taxonomy" id="29817"/>
    <lineage>
        <taxon>Eukaryota</taxon>
        <taxon>Viridiplantae</taxon>
        <taxon>Streptophyta</taxon>
        <taxon>Embryophyta</taxon>
        <taxon>Tracheophyta</taxon>
        <taxon>Spermatophyta</taxon>
        <taxon>Magnoliopsida</taxon>
        <taxon>Liliopsida</taxon>
        <taxon>Asparagales</taxon>
        <taxon>Iridaceae</taxon>
        <taxon>Iridoideae</taxon>
        <taxon>Irideae</taxon>
        <taxon>Iris</taxon>
    </lineage>
</organism>
<comment type="similarity">
    <text evidence="1">Belongs to the REF/SRPP family.</text>
</comment>
<dbReference type="Pfam" id="PF05755">
    <property type="entry name" value="REF"/>
    <property type="match status" value="1"/>
</dbReference>